<reference evidence="3" key="2">
    <citation type="submission" date="2016-11" db="EMBL/GenBank/DDBJ databases">
        <authorList>
            <person name="Varghese N."/>
            <person name="Submissions S."/>
        </authorList>
    </citation>
    <scope>NUCLEOTIDE SEQUENCE</scope>
    <source>
        <strain evidence="3">DSM 4029</strain>
    </source>
</reference>
<keyword evidence="1" id="KW-0175">Coiled coil</keyword>
<reference evidence="2 5" key="3">
    <citation type="journal article" date="2019" name="Nat. Med.">
        <title>A library of human gut bacterial isolates paired with longitudinal multiomics data enables mechanistic microbiome research.</title>
        <authorList>
            <person name="Poyet M."/>
            <person name="Groussin M."/>
            <person name="Gibbons S.M."/>
            <person name="Avila-Pacheco J."/>
            <person name="Jiang X."/>
            <person name="Kearney S.M."/>
            <person name="Perrotta A.R."/>
            <person name="Berdy B."/>
            <person name="Zhao S."/>
            <person name="Lieberman T.D."/>
            <person name="Swanson P.K."/>
            <person name="Smith M."/>
            <person name="Roesemann S."/>
            <person name="Alexander J.E."/>
            <person name="Rich S.A."/>
            <person name="Livny J."/>
            <person name="Vlamakis H."/>
            <person name="Clish C."/>
            <person name="Bullock K."/>
            <person name="Deik A."/>
            <person name="Scott J."/>
            <person name="Pierce K.A."/>
            <person name="Xavier R.J."/>
            <person name="Alm E.J."/>
        </authorList>
    </citation>
    <scope>NUCLEOTIDE SEQUENCE [LARGE SCALE GENOMIC DNA]</scope>
    <source>
        <strain evidence="2 5">BIOML-A2</strain>
    </source>
</reference>
<dbReference type="Proteomes" id="UP000474718">
    <property type="component" value="Unassembled WGS sequence"/>
</dbReference>
<proteinExistence type="predicted"/>
<evidence type="ECO:0000313" key="5">
    <source>
        <dbReference type="Proteomes" id="UP000474718"/>
    </source>
</evidence>
<organism evidence="3 4">
    <name type="scientific">Bittarella massiliensis</name>
    <name type="common">ex Durand et al. 2017</name>
    <dbReference type="NCBI Taxonomy" id="1720313"/>
    <lineage>
        <taxon>Bacteria</taxon>
        <taxon>Bacillati</taxon>
        <taxon>Bacillota</taxon>
        <taxon>Clostridia</taxon>
        <taxon>Eubacteriales</taxon>
        <taxon>Oscillospiraceae</taxon>
        <taxon>Bittarella (ex Durand et al. 2017)</taxon>
    </lineage>
</organism>
<evidence type="ECO:0000313" key="2">
    <source>
        <dbReference type="EMBL" id="MZL69513.1"/>
    </source>
</evidence>
<gene>
    <name evidence="2" type="ORF">GT747_07040</name>
    <name evidence="3" type="ORF">SAMN05444424_0612</name>
</gene>
<comment type="caution">
    <text evidence="3">The sequence shown here is derived from an EMBL/GenBank/DDBJ whole genome shotgun (WGS) entry which is preliminary data.</text>
</comment>
<feature type="coiled-coil region" evidence="1">
    <location>
        <begin position="125"/>
        <end position="152"/>
    </location>
</feature>
<evidence type="ECO:0000313" key="3">
    <source>
        <dbReference type="EMBL" id="SHF76737.1"/>
    </source>
</evidence>
<keyword evidence="5" id="KW-1185">Reference proteome</keyword>
<dbReference type="EMBL" id="WWVX01000004">
    <property type="protein sequence ID" value="MZL69513.1"/>
    <property type="molecule type" value="Genomic_DNA"/>
</dbReference>
<reference evidence="4" key="1">
    <citation type="submission" date="2016-11" db="EMBL/GenBank/DDBJ databases">
        <authorList>
            <person name="Jaros S."/>
            <person name="Januszkiewicz K."/>
            <person name="Wedrychowicz H."/>
        </authorList>
    </citation>
    <scope>NUCLEOTIDE SEQUENCE [LARGE SCALE GENOMIC DNA]</scope>
    <source>
        <strain evidence="4">DSM 4029</strain>
    </source>
</reference>
<protein>
    <submittedName>
        <fullName evidence="3">Stage III sporulation protein AB</fullName>
    </submittedName>
</protein>
<evidence type="ECO:0000313" key="4">
    <source>
        <dbReference type="Proteomes" id="UP000184089"/>
    </source>
</evidence>
<sequence length="169" mass="18627">MVKAIGCLFLLSACSLGGLYLSGRIREEERLVQTLLKFFRGIEGELTYGGAPVGELLQQAAQDPRFAGLDFLPLCCRGMETGDFSASFCSAVEGCRCLQKSPPALRQLMLDFGREFGTRPSPVELSRLALLVQKLEEQLEETREAYRKNGKMYNTLGVLAGLGLSIILW</sequence>
<dbReference type="AlphaFoldDB" id="A0AAQ1MBP1"/>
<accession>A0AAQ1MBP1</accession>
<dbReference type="InterPro" id="IPR014198">
    <property type="entry name" value="Spore_III_AB"/>
</dbReference>
<evidence type="ECO:0000256" key="1">
    <source>
        <dbReference type="SAM" id="Coils"/>
    </source>
</evidence>
<dbReference type="RefSeq" id="WP_021659112.1">
    <property type="nucleotide sequence ID" value="NZ_FQVY01000001.1"/>
</dbReference>
<name>A0AAQ1MBP1_9FIRM</name>
<dbReference type="Proteomes" id="UP000184089">
    <property type="component" value="Unassembled WGS sequence"/>
</dbReference>
<dbReference type="Pfam" id="PF09548">
    <property type="entry name" value="Spore_III_AB"/>
    <property type="match status" value="1"/>
</dbReference>
<dbReference type="EMBL" id="FQVY01000001">
    <property type="protein sequence ID" value="SHF76737.1"/>
    <property type="molecule type" value="Genomic_DNA"/>
</dbReference>